<dbReference type="RefSeq" id="YP_010095058.1">
    <property type="nucleotide sequence ID" value="NC_055743.1"/>
</dbReference>
<evidence type="ECO:0000313" key="2">
    <source>
        <dbReference type="Proteomes" id="UP000246316"/>
    </source>
</evidence>
<dbReference type="KEGG" id="vg:65112692"/>
<evidence type="ECO:0000313" key="1">
    <source>
        <dbReference type="EMBL" id="AWD90550.1"/>
    </source>
</evidence>
<reference evidence="1" key="1">
    <citation type="submission" date="2018-03" db="EMBL/GenBank/DDBJ databases">
        <title>Phage therapy in agriculture - a green tech approach to combat plant pathogenic bacteria.</title>
        <authorList>
            <person name="Carstens A.B."/>
            <person name="Djurhuus A.M."/>
            <person name="Hansen L.H."/>
        </authorList>
    </citation>
    <scope>NUCLEOTIDE SEQUENCE [LARGE SCALE GENOMIC DNA]</scope>
</reference>
<dbReference type="GeneID" id="65112692"/>
<dbReference type="EMBL" id="MH059636">
    <property type="protein sequence ID" value="AWD90550.1"/>
    <property type="molecule type" value="Genomic_DNA"/>
</dbReference>
<protein>
    <submittedName>
        <fullName evidence="1">Uncharacterized protein</fullName>
    </submittedName>
</protein>
<dbReference type="Proteomes" id="UP000246316">
    <property type="component" value="Segment"/>
</dbReference>
<proteinExistence type="predicted"/>
<name>A0A2S1GMF1_9CAUD</name>
<organism evidence="1 2">
    <name type="scientific">Erwinia phage Cronus</name>
    <dbReference type="NCBI Taxonomy" id="2163633"/>
    <lineage>
        <taxon>Viruses</taxon>
        <taxon>Duplodnaviria</taxon>
        <taxon>Heunggongvirae</taxon>
        <taxon>Uroviricota</taxon>
        <taxon>Caudoviricetes</taxon>
        <taxon>Pantevenvirales</taxon>
        <taxon>Straboviridae</taxon>
        <taxon>Tevenvirinae</taxon>
        <taxon>Risoevirus</taxon>
        <taxon>Risoevirus cronus</taxon>
        <taxon>Roskildevirus cronus</taxon>
    </lineage>
</organism>
<keyword evidence="2" id="KW-1185">Reference proteome</keyword>
<accession>A0A2S1GMF1</accession>
<sequence length="148" mass="17309">MRKILMKQPKLIELVETLIKSGAADNRRLLKNFQIWNCYEKPEVGLAFHRYRFIDGPFKDLHFISTAPEVSWLNKYDNLRVIFVDNKFDGLETVSLICFDRKIEKVNPEWRPLISTSLITWSQLSVAGFRILANRISLNPTHKDTSTQ</sequence>